<feature type="signal peptide" evidence="3">
    <location>
        <begin position="1"/>
        <end position="24"/>
    </location>
</feature>
<evidence type="ECO:0000259" key="4">
    <source>
        <dbReference type="Pfam" id="PF12969"/>
    </source>
</evidence>
<dbReference type="InterPro" id="IPR011990">
    <property type="entry name" value="TPR-like_helical_dom_sf"/>
</dbReference>
<dbReference type="SUPFAM" id="SSF48452">
    <property type="entry name" value="TPR-like"/>
    <property type="match status" value="1"/>
</dbReference>
<dbReference type="InterPro" id="IPR024618">
    <property type="entry name" value="DUF3857"/>
</dbReference>
<dbReference type="InterPro" id="IPR038765">
    <property type="entry name" value="Papain-like_cys_pep_sf"/>
</dbReference>
<dbReference type="SMART" id="SM00028">
    <property type="entry name" value="TPR"/>
    <property type="match status" value="2"/>
</dbReference>
<keyword evidence="1" id="KW-0677">Repeat</keyword>
<dbReference type="Gene3D" id="2.60.40.3140">
    <property type="match status" value="1"/>
</dbReference>
<reference evidence="5 6" key="1">
    <citation type="submission" date="2023-08" db="EMBL/GenBank/DDBJ databases">
        <title>genomic of DY56.</title>
        <authorList>
            <person name="Wang Y."/>
        </authorList>
    </citation>
    <scope>NUCLEOTIDE SEQUENCE [LARGE SCALE GENOMIC DNA]</scope>
    <source>
        <strain evidence="5 6">DY56-A-20</strain>
    </source>
</reference>
<dbReference type="EMBL" id="JAVAIL010000002">
    <property type="protein sequence ID" value="MDP4539637.1"/>
    <property type="molecule type" value="Genomic_DNA"/>
</dbReference>
<dbReference type="Gene3D" id="3.10.620.30">
    <property type="match status" value="1"/>
</dbReference>
<dbReference type="Gene3D" id="1.25.40.10">
    <property type="entry name" value="Tetratricopeptide repeat domain"/>
    <property type="match status" value="2"/>
</dbReference>
<dbReference type="InterPro" id="IPR019734">
    <property type="entry name" value="TPR_rpt"/>
</dbReference>
<evidence type="ECO:0000313" key="6">
    <source>
        <dbReference type="Proteomes" id="UP001235664"/>
    </source>
</evidence>
<dbReference type="PANTHER" id="PTHR44858">
    <property type="entry name" value="TETRATRICOPEPTIDE REPEAT PROTEIN 6"/>
    <property type="match status" value="1"/>
</dbReference>
<protein>
    <submittedName>
        <fullName evidence="5">DUF3857 domain-containing protein</fullName>
    </submittedName>
</protein>
<comment type="caution">
    <text evidence="5">The sequence shown here is derived from an EMBL/GenBank/DDBJ whole genome shotgun (WGS) entry which is preliminary data.</text>
</comment>
<dbReference type="PANTHER" id="PTHR44858:SF1">
    <property type="entry name" value="UDP-N-ACETYLGLUCOSAMINE--PEPTIDE N-ACETYLGLUCOSAMINYLTRANSFERASE SPINDLY-RELATED"/>
    <property type="match status" value="1"/>
</dbReference>
<dbReference type="Proteomes" id="UP001235664">
    <property type="component" value="Unassembled WGS sequence"/>
</dbReference>
<keyword evidence="6" id="KW-1185">Reference proteome</keyword>
<evidence type="ECO:0000256" key="1">
    <source>
        <dbReference type="ARBA" id="ARBA00022737"/>
    </source>
</evidence>
<keyword evidence="3" id="KW-0732">Signal</keyword>
<proteinExistence type="predicted"/>
<dbReference type="RefSeq" id="WP_305929754.1">
    <property type="nucleotide sequence ID" value="NZ_JAVAIL010000002.1"/>
</dbReference>
<dbReference type="InterPro" id="IPR050498">
    <property type="entry name" value="Ycf3"/>
</dbReference>
<evidence type="ECO:0000313" key="5">
    <source>
        <dbReference type="EMBL" id="MDP4539637.1"/>
    </source>
</evidence>
<gene>
    <name evidence="5" type="ORF">Q9K01_08390</name>
</gene>
<accession>A0ABT9H8J9</accession>
<evidence type="ECO:0000256" key="3">
    <source>
        <dbReference type="SAM" id="SignalP"/>
    </source>
</evidence>
<evidence type="ECO:0000256" key="2">
    <source>
        <dbReference type="ARBA" id="ARBA00022803"/>
    </source>
</evidence>
<dbReference type="SUPFAM" id="SSF54001">
    <property type="entry name" value="Cysteine proteinases"/>
    <property type="match status" value="1"/>
</dbReference>
<dbReference type="Pfam" id="PF12969">
    <property type="entry name" value="DUF3857"/>
    <property type="match status" value="1"/>
</dbReference>
<organism evidence="5 6">
    <name type="scientific">Qipengyuania benthica</name>
    <dbReference type="NCBI Taxonomy" id="3067651"/>
    <lineage>
        <taxon>Bacteria</taxon>
        <taxon>Pseudomonadati</taxon>
        <taxon>Pseudomonadota</taxon>
        <taxon>Alphaproteobacteria</taxon>
        <taxon>Sphingomonadales</taxon>
        <taxon>Erythrobacteraceae</taxon>
        <taxon>Qipengyuania</taxon>
    </lineage>
</organism>
<feature type="chain" id="PRO_5045527505" evidence="3">
    <location>
        <begin position="25"/>
        <end position="930"/>
    </location>
</feature>
<keyword evidence="2" id="KW-0802">TPR repeat</keyword>
<sequence>MQFNRVAAALATSCAAFIVFPAYAGEVPLYDTPPSWAEVAELDEMRESRNPLLLAEKQVRLEEGRLWVYTDAAIRLDSPEMLTQMGTLQTAWFPDKGDLTVHRVELLRGDEVIDVLAGGTRFEVLRREARLEQRELNGLLTATMPLSGAQIGDVLRMAFSTTVSDQALGREVQWTDQLIAEPIPLENGRVVVSWPEELDIEWKIGGVDAEIVPQTSGGYRVIDIDLPLAKAPEKPDSAPFRYLLGPMVQVTSFADYAEVSAVMAPLYRTQGTIAPDSALAAEVAEIAAQTDDPLERAALATRLVQDKISYLANGMAGGNYLPQSPQETWDYRYGDCKAKTYLLLAMLRDLGIDGEAALVRSNGGDAVAELLPMASSFDHVIVRAWIAGRNYWLDGTSAGTRLANIDEVPRFFHALPLREGGAELVELDERPQSMPDQVIRITLDQSAGVGVPALFDIEIVRSGSMGAQLRSTADLDEGKLQRDAVYKVVASELGPVQIVDYTVAYDDQPGLATITASGVMTSPWKQERGIYELSPPAQVAAQIDFDASRARSEWRDIPVRLNGPYYVATELEILLPEAGEGFTLRNAEPIEQEIGGVEVRSDVTLTGERLTLSQSRRAYREELPASELTAVKRQLAQHLRALPIARAPATTRRQWDYGTDRSALAALEEAYAALIEDAEEFDSSALMNRAAFRSGTFDHAGSIADYDAAIAMDPTADLYFARASARFMLGELEAALEDLRLAEDSEPDGSTYSSQIEMLGLLGRGEEARALAEDYAAFAEAPHEADEVLGVALGWAGNPREGIELIRSTLAARPGDGDLLNTLCWESGKWNLVTAEVLETCVGAVEKSDFSPSALDSRALAHYRLGNYEAALTDANAALGEYREMPDTRFLKGLILIAMGDRKAGQASIAEAKIMKPSVERQYAAWGLTP</sequence>
<name>A0ABT9H8J9_9SPHN</name>
<feature type="domain" description="DUF3857" evidence="4">
    <location>
        <begin position="68"/>
        <end position="225"/>
    </location>
</feature>